<name>A0ABD3MSU3_9STRA</name>
<organism evidence="2 3">
    <name type="scientific">Stephanodiscus triporus</name>
    <dbReference type="NCBI Taxonomy" id="2934178"/>
    <lineage>
        <taxon>Eukaryota</taxon>
        <taxon>Sar</taxon>
        <taxon>Stramenopiles</taxon>
        <taxon>Ochrophyta</taxon>
        <taxon>Bacillariophyta</taxon>
        <taxon>Coscinodiscophyceae</taxon>
        <taxon>Thalassiosirophycidae</taxon>
        <taxon>Stephanodiscales</taxon>
        <taxon>Stephanodiscaceae</taxon>
        <taxon>Stephanodiscus</taxon>
    </lineage>
</organism>
<evidence type="ECO:0008006" key="4">
    <source>
        <dbReference type="Google" id="ProtNLM"/>
    </source>
</evidence>
<comment type="caution">
    <text evidence="2">The sequence shown here is derived from an EMBL/GenBank/DDBJ whole genome shotgun (WGS) entry which is preliminary data.</text>
</comment>
<feature type="signal peptide" evidence="1">
    <location>
        <begin position="1"/>
        <end position="31"/>
    </location>
</feature>
<proteinExistence type="predicted"/>
<evidence type="ECO:0000313" key="2">
    <source>
        <dbReference type="EMBL" id="KAL3763560.1"/>
    </source>
</evidence>
<dbReference type="AlphaFoldDB" id="A0ABD3MSU3"/>
<feature type="chain" id="PRO_5044747395" description="Secreted protein" evidence="1">
    <location>
        <begin position="32"/>
        <end position="87"/>
    </location>
</feature>
<dbReference type="Proteomes" id="UP001530315">
    <property type="component" value="Unassembled WGS sequence"/>
</dbReference>
<evidence type="ECO:0000313" key="3">
    <source>
        <dbReference type="Proteomes" id="UP001530315"/>
    </source>
</evidence>
<sequence>MTTMMMPLRFFPAVIILHSLAIAHLLPLSSASMSMSSSSTLPTDEHGDYNGSDLIDVSLRRSWREGGRGTACSSSEGIASRVDFCCL</sequence>
<dbReference type="EMBL" id="JALLAZ020001799">
    <property type="protein sequence ID" value="KAL3763560.1"/>
    <property type="molecule type" value="Genomic_DNA"/>
</dbReference>
<gene>
    <name evidence="2" type="ORF">ACHAW5_008103</name>
</gene>
<keyword evidence="1" id="KW-0732">Signal</keyword>
<accession>A0ABD3MSU3</accession>
<protein>
    <recommendedName>
        <fullName evidence="4">Secreted protein</fullName>
    </recommendedName>
</protein>
<reference evidence="2 3" key="1">
    <citation type="submission" date="2024-10" db="EMBL/GenBank/DDBJ databases">
        <title>Updated reference genomes for cyclostephanoid diatoms.</title>
        <authorList>
            <person name="Roberts W.R."/>
            <person name="Alverson A.J."/>
        </authorList>
    </citation>
    <scope>NUCLEOTIDE SEQUENCE [LARGE SCALE GENOMIC DNA]</scope>
    <source>
        <strain evidence="2 3">AJA276-08</strain>
    </source>
</reference>
<keyword evidence="3" id="KW-1185">Reference proteome</keyword>
<evidence type="ECO:0000256" key="1">
    <source>
        <dbReference type="SAM" id="SignalP"/>
    </source>
</evidence>